<dbReference type="SUPFAM" id="SSF53850">
    <property type="entry name" value="Periplasmic binding protein-like II"/>
    <property type="match status" value="1"/>
</dbReference>
<proteinExistence type="predicted"/>
<gene>
    <name evidence="1" type="ORF">FIM25_16955</name>
</gene>
<dbReference type="AlphaFoldDB" id="A0A5S5MBH8"/>
<sequence length="68" mass="7755">MINKFLTPAEAVQFTHHPTPTDMDNYYILFSKKSPKSKFFTEKFDSGFAKLKASGEYGKILAKYMGNP</sequence>
<evidence type="ECO:0000313" key="2">
    <source>
        <dbReference type="Proteomes" id="UP000321899"/>
    </source>
</evidence>
<dbReference type="Gene3D" id="3.40.190.10">
    <property type="entry name" value="Periplasmic binding protein-like II"/>
    <property type="match status" value="1"/>
</dbReference>
<reference evidence="1 2" key="1">
    <citation type="submission" date="2019-06" db="EMBL/GenBank/DDBJ databases">
        <title>Desulfobotulus mexicanus sp. nov., a novel sulfate-reducing bacterium isolated from the sediment of an alkaline crater lake in Mexico.</title>
        <authorList>
            <person name="Hirschler-Rea A."/>
        </authorList>
    </citation>
    <scope>NUCLEOTIDE SEQUENCE [LARGE SCALE GENOMIC DNA]</scope>
    <source>
        <strain evidence="1 2">PAR22N</strain>
    </source>
</reference>
<keyword evidence="2" id="KW-1185">Reference proteome</keyword>
<dbReference type="EMBL" id="VDMB01000069">
    <property type="protein sequence ID" value="TYT73093.1"/>
    <property type="molecule type" value="Genomic_DNA"/>
</dbReference>
<accession>A0A5S5MBH8</accession>
<comment type="caution">
    <text evidence="1">The sequence shown here is derived from an EMBL/GenBank/DDBJ whole genome shotgun (WGS) entry which is preliminary data.</text>
</comment>
<dbReference type="Proteomes" id="UP000321899">
    <property type="component" value="Unassembled WGS sequence"/>
</dbReference>
<evidence type="ECO:0000313" key="1">
    <source>
        <dbReference type="EMBL" id="TYT73093.1"/>
    </source>
</evidence>
<protein>
    <submittedName>
        <fullName evidence="1">Amino acid ABC transporter substrate-binding protein</fullName>
    </submittedName>
</protein>
<name>A0A5S5MBH8_9BACT</name>
<organism evidence="1 2">
    <name type="scientific">Desulfobotulus mexicanus</name>
    <dbReference type="NCBI Taxonomy" id="2586642"/>
    <lineage>
        <taxon>Bacteria</taxon>
        <taxon>Pseudomonadati</taxon>
        <taxon>Thermodesulfobacteriota</taxon>
        <taxon>Desulfobacteria</taxon>
        <taxon>Desulfobacterales</taxon>
        <taxon>Desulfobacteraceae</taxon>
        <taxon>Desulfobotulus</taxon>
    </lineage>
</organism>